<protein>
    <submittedName>
        <fullName evidence="1">Uncharacterized protein</fullName>
    </submittedName>
</protein>
<dbReference type="OrthoDB" id="5096049at2759"/>
<name>A0A8H5KMZ5_9HYPO</name>
<comment type="caution">
    <text evidence="1">The sequence shown here is derived from an EMBL/GenBank/DDBJ whole genome shotgun (WGS) entry which is preliminary data.</text>
</comment>
<sequence>MTDTDPEAIGSHDLLDPRKLKMANRGYYIQSKILHIPDRFGFFFAGPPWLQLWLTQESQDAIVVQFETDVIIQFAATSCTYDHTYQKIRDPVRSPIVKL</sequence>
<feature type="non-terminal residue" evidence="1">
    <location>
        <position position="1"/>
    </location>
</feature>
<accession>A0A8H5KMZ5</accession>
<dbReference type="EMBL" id="JAAOAS010000500">
    <property type="protein sequence ID" value="KAF5574865.1"/>
    <property type="molecule type" value="Genomic_DNA"/>
</dbReference>
<dbReference type="AlphaFoldDB" id="A0A8H5KMZ5"/>
<dbReference type="Proteomes" id="UP000546213">
    <property type="component" value="Unassembled WGS sequence"/>
</dbReference>
<organism evidence="1 2">
    <name type="scientific">Fusarium pseudocircinatum</name>
    <dbReference type="NCBI Taxonomy" id="56676"/>
    <lineage>
        <taxon>Eukaryota</taxon>
        <taxon>Fungi</taxon>
        <taxon>Dikarya</taxon>
        <taxon>Ascomycota</taxon>
        <taxon>Pezizomycotina</taxon>
        <taxon>Sordariomycetes</taxon>
        <taxon>Hypocreomycetidae</taxon>
        <taxon>Hypocreales</taxon>
        <taxon>Nectriaceae</taxon>
        <taxon>Fusarium</taxon>
        <taxon>Fusarium fujikuroi species complex</taxon>
    </lineage>
</organism>
<proteinExistence type="predicted"/>
<evidence type="ECO:0000313" key="2">
    <source>
        <dbReference type="Proteomes" id="UP000546213"/>
    </source>
</evidence>
<reference evidence="1 2" key="1">
    <citation type="submission" date="2020-05" db="EMBL/GenBank/DDBJ databases">
        <title>Identification and distribution of gene clusters putatively required for synthesis of sphingolipid metabolism inhibitors in phylogenetically diverse species of the filamentous fungus Fusarium.</title>
        <authorList>
            <person name="Kim H.-S."/>
            <person name="Busman M."/>
            <person name="Brown D.W."/>
            <person name="Divon H."/>
            <person name="Uhlig S."/>
            <person name="Proctor R.H."/>
        </authorList>
    </citation>
    <scope>NUCLEOTIDE SEQUENCE [LARGE SCALE GENOMIC DNA]</scope>
    <source>
        <strain evidence="1 2">NRRL 36939</strain>
    </source>
</reference>
<keyword evidence="2" id="KW-1185">Reference proteome</keyword>
<gene>
    <name evidence="1" type="ORF">FPCIR_13400</name>
</gene>
<evidence type="ECO:0000313" key="1">
    <source>
        <dbReference type="EMBL" id="KAF5574865.1"/>
    </source>
</evidence>